<dbReference type="EMBL" id="KZ312451">
    <property type="protein sequence ID" value="KAG8240391.1"/>
    <property type="molecule type" value="Genomic_DNA"/>
</dbReference>
<keyword evidence="3" id="KW-0539">Nucleus</keyword>
<evidence type="ECO:0000259" key="5">
    <source>
        <dbReference type="Pfam" id="PF13874"/>
    </source>
</evidence>
<dbReference type="AlphaFoldDB" id="A0A8K0KRS5"/>
<reference evidence="6" key="1">
    <citation type="submission" date="2013-04" db="EMBL/GenBank/DDBJ databases">
        <authorList>
            <person name="Qu J."/>
            <person name="Murali S.C."/>
            <person name="Bandaranaike D."/>
            <person name="Bellair M."/>
            <person name="Blankenburg K."/>
            <person name="Chao H."/>
            <person name="Dinh H."/>
            <person name="Doddapaneni H."/>
            <person name="Downs B."/>
            <person name="Dugan-Rocha S."/>
            <person name="Elkadiri S."/>
            <person name="Gnanaolivu R.D."/>
            <person name="Hernandez B."/>
            <person name="Javaid M."/>
            <person name="Jayaseelan J.C."/>
            <person name="Lee S."/>
            <person name="Li M."/>
            <person name="Ming W."/>
            <person name="Munidasa M."/>
            <person name="Muniz J."/>
            <person name="Nguyen L."/>
            <person name="Ongeri F."/>
            <person name="Osuji N."/>
            <person name="Pu L.-L."/>
            <person name="Puazo M."/>
            <person name="Qu C."/>
            <person name="Quiroz J."/>
            <person name="Raj R."/>
            <person name="Weissenberger G."/>
            <person name="Xin Y."/>
            <person name="Zou X."/>
            <person name="Han Y."/>
            <person name="Richards S."/>
            <person name="Worley K."/>
            <person name="Muzny D."/>
            <person name="Gibbs R."/>
        </authorList>
    </citation>
    <scope>NUCLEOTIDE SEQUENCE</scope>
    <source>
        <strain evidence="6">Sampled in the wild</strain>
    </source>
</reference>
<dbReference type="GO" id="GO:0044613">
    <property type="term" value="C:nuclear pore central transport channel"/>
    <property type="evidence" value="ECO:0007669"/>
    <property type="project" value="TreeGrafter"/>
</dbReference>
<feature type="non-terminal residue" evidence="6">
    <location>
        <position position="1"/>
    </location>
</feature>
<evidence type="ECO:0000256" key="2">
    <source>
        <dbReference type="ARBA" id="ARBA00022448"/>
    </source>
</evidence>
<dbReference type="GO" id="GO:0017056">
    <property type="term" value="F:structural constituent of nuclear pore"/>
    <property type="evidence" value="ECO:0007669"/>
    <property type="project" value="TreeGrafter"/>
</dbReference>
<evidence type="ECO:0000313" key="6">
    <source>
        <dbReference type="EMBL" id="KAG8240391.1"/>
    </source>
</evidence>
<comment type="subcellular location">
    <subcellularLocation>
        <location evidence="1">Nucleus</location>
    </subcellularLocation>
</comment>
<sequence>MAFSFGSATGFPSATSNAPATFGFGTPTTSTAGFGTGTSLFGQPSTSAANPFGAGTSTSAPTGFSFGTATAGTGFGSFGSSATTSTAPAPSLSTFGSFGTTTTSTPSAFGVGSLFPSFGQTTQQQTQQQLGATSGFGSFGSFGAKPQIATTGQSTLGSFGTNFGIGTSGTSGLLFGQSFQNQQQQVAPHVPTAADAFNAAVSSVNVYGDDRDRIIERWNLLQAMWGSGKADNPLCRFKAVCYTLSPTAQDTEGLVALVLGGVGESDVRDRQHHVVAALTNALGNKPNLSVVVDGVRALGETRTQVLCYVNEKGVTNSTRRIPATELAAYLLQPAPRSQLAATLASPSNAPQSTATTTALGTSLGTTGLGIGTAGGGGSGWSLEGLFPFVAPSADQMREYLENPPNGIHPRIWKQAQLDNPDPQKYIPVATVGVETLRWRLRCQEREARLHGAYVEKAREEVASLKRRNAEAAAALAERMQQASQLAHRVLR</sequence>
<dbReference type="GO" id="GO:0036228">
    <property type="term" value="P:protein localization to nuclear inner membrane"/>
    <property type="evidence" value="ECO:0007669"/>
    <property type="project" value="TreeGrafter"/>
</dbReference>
<keyword evidence="7" id="KW-1185">Reference proteome</keyword>
<comment type="caution">
    <text evidence="6">The sequence shown here is derived from an EMBL/GenBank/DDBJ whole genome shotgun (WGS) entry which is preliminary data.</text>
</comment>
<gene>
    <name evidence="6" type="ORF">J437_LFUL002533</name>
</gene>
<dbReference type="PANTHER" id="PTHR13000:SF0">
    <property type="entry name" value="NUCLEOPORIN P54"/>
    <property type="match status" value="1"/>
</dbReference>
<feature type="region of interest" description="Disordered" evidence="4">
    <location>
        <begin position="341"/>
        <end position="360"/>
    </location>
</feature>
<dbReference type="Pfam" id="PF13874">
    <property type="entry name" value="Nup54"/>
    <property type="match status" value="1"/>
</dbReference>
<protein>
    <recommendedName>
        <fullName evidence="5">Nucleoporin Nup54 alpha-helical domain-containing protein</fullName>
    </recommendedName>
</protein>
<dbReference type="GO" id="GO:0006607">
    <property type="term" value="P:NLS-bearing protein import into nucleus"/>
    <property type="evidence" value="ECO:0007669"/>
    <property type="project" value="TreeGrafter"/>
</dbReference>
<dbReference type="InterPro" id="IPR025712">
    <property type="entry name" value="Nup54_alpha-helical_dom"/>
</dbReference>
<accession>A0A8K0KRS5</accession>
<evidence type="ECO:0000313" key="7">
    <source>
        <dbReference type="Proteomes" id="UP000792457"/>
    </source>
</evidence>
<dbReference type="OrthoDB" id="6162375at2759"/>
<keyword evidence="2" id="KW-0813">Transport</keyword>
<proteinExistence type="predicted"/>
<organism evidence="6 7">
    <name type="scientific">Ladona fulva</name>
    <name type="common">Scarce chaser dragonfly</name>
    <name type="synonym">Libellula fulva</name>
    <dbReference type="NCBI Taxonomy" id="123851"/>
    <lineage>
        <taxon>Eukaryota</taxon>
        <taxon>Metazoa</taxon>
        <taxon>Ecdysozoa</taxon>
        <taxon>Arthropoda</taxon>
        <taxon>Hexapoda</taxon>
        <taxon>Insecta</taxon>
        <taxon>Pterygota</taxon>
        <taxon>Palaeoptera</taxon>
        <taxon>Odonata</taxon>
        <taxon>Epiprocta</taxon>
        <taxon>Anisoptera</taxon>
        <taxon>Libelluloidea</taxon>
        <taxon>Libellulidae</taxon>
        <taxon>Ladona</taxon>
    </lineage>
</organism>
<feature type="domain" description="Nucleoporin Nup54 alpha-helical" evidence="5">
    <location>
        <begin position="403"/>
        <end position="491"/>
    </location>
</feature>
<evidence type="ECO:0000256" key="4">
    <source>
        <dbReference type="SAM" id="MobiDB-lite"/>
    </source>
</evidence>
<evidence type="ECO:0000256" key="3">
    <source>
        <dbReference type="ARBA" id="ARBA00023242"/>
    </source>
</evidence>
<reference evidence="6" key="2">
    <citation type="submission" date="2017-10" db="EMBL/GenBank/DDBJ databases">
        <title>Ladona fulva Genome sequencing and assembly.</title>
        <authorList>
            <person name="Murali S."/>
            <person name="Richards S."/>
            <person name="Bandaranaike D."/>
            <person name="Bellair M."/>
            <person name="Blankenburg K."/>
            <person name="Chao H."/>
            <person name="Dinh H."/>
            <person name="Doddapaneni H."/>
            <person name="Dugan-Rocha S."/>
            <person name="Elkadiri S."/>
            <person name="Gnanaolivu R."/>
            <person name="Hernandez B."/>
            <person name="Skinner E."/>
            <person name="Javaid M."/>
            <person name="Lee S."/>
            <person name="Li M."/>
            <person name="Ming W."/>
            <person name="Munidasa M."/>
            <person name="Muniz J."/>
            <person name="Nguyen L."/>
            <person name="Hughes D."/>
            <person name="Osuji N."/>
            <person name="Pu L.-L."/>
            <person name="Puazo M."/>
            <person name="Qu C."/>
            <person name="Quiroz J."/>
            <person name="Raj R."/>
            <person name="Weissenberger G."/>
            <person name="Xin Y."/>
            <person name="Zou X."/>
            <person name="Han Y."/>
            <person name="Worley K."/>
            <person name="Muzny D."/>
            <person name="Gibbs R."/>
        </authorList>
    </citation>
    <scope>NUCLEOTIDE SEQUENCE</scope>
    <source>
        <strain evidence="6">Sampled in the wild</strain>
    </source>
</reference>
<dbReference type="PANTHER" id="PTHR13000">
    <property type="entry name" value="NUCLEOPORIN P54"/>
    <property type="match status" value="1"/>
</dbReference>
<dbReference type="GO" id="GO:0006999">
    <property type="term" value="P:nuclear pore organization"/>
    <property type="evidence" value="ECO:0007669"/>
    <property type="project" value="TreeGrafter"/>
</dbReference>
<dbReference type="Proteomes" id="UP000792457">
    <property type="component" value="Unassembled WGS sequence"/>
</dbReference>
<evidence type="ECO:0000256" key="1">
    <source>
        <dbReference type="ARBA" id="ARBA00004123"/>
    </source>
</evidence>
<name>A0A8K0KRS5_LADFU</name>
<dbReference type="InterPro" id="IPR024864">
    <property type="entry name" value="Nup54/Nup57/Nup44"/>
</dbReference>